<evidence type="ECO:0000256" key="2">
    <source>
        <dbReference type="SAM" id="SignalP"/>
    </source>
</evidence>
<evidence type="ECO:0008006" key="5">
    <source>
        <dbReference type="Google" id="ProtNLM"/>
    </source>
</evidence>
<evidence type="ECO:0000313" key="3">
    <source>
        <dbReference type="EMBL" id="MBT0960255.1"/>
    </source>
</evidence>
<dbReference type="Proteomes" id="UP000694660">
    <property type="component" value="Unassembled WGS sequence"/>
</dbReference>
<organism evidence="3 4">
    <name type="scientific">Denitromonas iodatirespirans</name>
    <dbReference type="NCBI Taxonomy" id="2795389"/>
    <lineage>
        <taxon>Bacteria</taxon>
        <taxon>Pseudomonadati</taxon>
        <taxon>Pseudomonadota</taxon>
        <taxon>Betaproteobacteria</taxon>
        <taxon>Rhodocyclales</taxon>
        <taxon>Zoogloeaceae</taxon>
        <taxon>Denitromonas</taxon>
    </lineage>
</organism>
<dbReference type="EMBL" id="JAEKFT010000003">
    <property type="protein sequence ID" value="MBT0960255.1"/>
    <property type="molecule type" value="Genomic_DNA"/>
</dbReference>
<evidence type="ECO:0000313" key="4">
    <source>
        <dbReference type="Proteomes" id="UP000694660"/>
    </source>
</evidence>
<feature type="region of interest" description="Disordered" evidence="1">
    <location>
        <begin position="201"/>
        <end position="238"/>
    </location>
</feature>
<sequence>MHPPPRYPVLTALLALLSLAATSAYAAERPAQAPAAAREAAVRTLSPAQITAIRAVGRNVLAAKKSAAEDGADAAQLSRLRASLDAVIAADLDPRNRTPITVQGEESGAQRKARQRVASLRESARADARAVAAQLRSRGELKAAHARSAPEQDTRSAGLPIGEQRARLFERWTQKLDAALADDGAQRVVQLRELQEQLRPTKGRVSEAPLTHGTPTLQAMPAGFMPPGNSGDNGAAKE</sequence>
<evidence type="ECO:0000256" key="1">
    <source>
        <dbReference type="SAM" id="MobiDB-lite"/>
    </source>
</evidence>
<name>A0A944D5B0_DENI1</name>
<dbReference type="RefSeq" id="WP_214360007.1">
    <property type="nucleotide sequence ID" value="NZ_JAEKFT010000003.1"/>
</dbReference>
<accession>A0A944D5B0</accession>
<feature type="chain" id="PRO_5037253512" description="DUF3106 domain-containing protein" evidence="2">
    <location>
        <begin position="27"/>
        <end position="238"/>
    </location>
</feature>
<keyword evidence="2" id="KW-0732">Signal</keyword>
<gene>
    <name evidence="3" type="ORF">I8J34_03620</name>
</gene>
<feature type="signal peptide" evidence="2">
    <location>
        <begin position="1"/>
        <end position="26"/>
    </location>
</feature>
<reference evidence="4" key="1">
    <citation type="journal article" date="2022" name="ISME J.">
        <title>Genetic and phylogenetic analysis of dissimilatory iodate-reducing bacteria identifies potential niches across the world's oceans.</title>
        <authorList>
            <person name="Reyes-Umana V."/>
            <person name="Henning Z."/>
            <person name="Lee K."/>
            <person name="Barnum T.P."/>
            <person name="Coates J.D."/>
        </authorList>
    </citation>
    <scope>NUCLEOTIDE SEQUENCE [LARGE SCALE GENOMIC DNA]</scope>
    <source>
        <strain evidence="4">IR12</strain>
    </source>
</reference>
<proteinExistence type="predicted"/>
<keyword evidence="4" id="KW-1185">Reference proteome</keyword>
<comment type="caution">
    <text evidence="3">The sequence shown here is derived from an EMBL/GenBank/DDBJ whole genome shotgun (WGS) entry which is preliminary data.</text>
</comment>
<protein>
    <recommendedName>
        <fullName evidence="5">DUF3106 domain-containing protein</fullName>
    </recommendedName>
</protein>
<dbReference type="AlphaFoldDB" id="A0A944D5B0"/>